<evidence type="ECO:0000256" key="3">
    <source>
        <dbReference type="ARBA" id="ARBA00022448"/>
    </source>
</evidence>
<dbReference type="Pfam" id="PF20254">
    <property type="entry name" value="DMFA2_C"/>
    <property type="match status" value="1"/>
</dbReference>
<feature type="transmembrane region" description="Helical" evidence="7">
    <location>
        <begin position="1124"/>
        <end position="1145"/>
    </location>
</feature>
<gene>
    <name evidence="9" type="ORF">FTJAE_7528</name>
</gene>
<dbReference type="GO" id="GO:0016020">
    <property type="term" value="C:membrane"/>
    <property type="evidence" value="ECO:0007669"/>
    <property type="project" value="UniProtKB-SubCell"/>
</dbReference>
<evidence type="ECO:0000313" key="10">
    <source>
        <dbReference type="Proteomes" id="UP000530670"/>
    </source>
</evidence>
<feature type="transmembrane region" description="Helical" evidence="7">
    <location>
        <begin position="987"/>
        <end position="1009"/>
    </location>
</feature>
<feature type="transmembrane region" description="Helical" evidence="7">
    <location>
        <begin position="831"/>
        <end position="852"/>
    </location>
</feature>
<keyword evidence="5 7" id="KW-1133">Transmembrane helix</keyword>
<dbReference type="GeneID" id="59306523"/>
<dbReference type="OrthoDB" id="5287072at2759"/>
<keyword evidence="3" id="KW-0813">Transport</keyword>
<dbReference type="InterPro" id="IPR005828">
    <property type="entry name" value="MFS_sugar_transport-like"/>
</dbReference>
<dbReference type="PANTHER" id="PTHR48022:SF31">
    <property type="entry name" value="HEXOSE TRANSPORTER"/>
    <property type="match status" value="1"/>
</dbReference>
<dbReference type="Pfam" id="PF00083">
    <property type="entry name" value="Sugar_tr"/>
    <property type="match status" value="1"/>
</dbReference>
<dbReference type="PROSITE" id="PS50850">
    <property type="entry name" value="MFS"/>
    <property type="match status" value="1"/>
</dbReference>
<organism evidence="9 10">
    <name type="scientific">Fusarium tjaetaba</name>
    <dbReference type="NCBI Taxonomy" id="1567544"/>
    <lineage>
        <taxon>Eukaryota</taxon>
        <taxon>Fungi</taxon>
        <taxon>Dikarya</taxon>
        <taxon>Ascomycota</taxon>
        <taxon>Pezizomycotina</taxon>
        <taxon>Sordariomycetes</taxon>
        <taxon>Hypocreomycetidae</taxon>
        <taxon>Hypocreales</taxon>
        <taxon>Nectriaceae</taxon>
        <taxon>Fusarium</taxon>
        <taxon>Fusarium fujikuroi species complex</taxon>
    </lineage>
</organism>
<evidence type="ECO:0000313" key="9">
    <source>
        <dbReference type="EMBL" id="KAF5632418.1"/>
    </source>
</evidence>
<dbReference type="FunFam" id="1.20.1250.20:FF:000134">
    <property type="entry name" value="MFS sugar transporter protein"/>
    <property type="match status" value="1"/>
</dbReference>
<dbReference type="InterPro" id="IPR036259">
    <property type="entry name" value="MFS_trans_sf"/>
</dbReference>
<evidence type="ECO:0000256" key="7">
    <source>
        <dbReference type="SAM" id="Phobius"/>
    </source>
</evidence>
<dbReference type="GO" id="GO:0005351">
    <property type="term" value="F:carbohydrate:proton symporter activity"/>
    <property type="evidence" value="ECO:0007669"/>
    <property type="project" value="TreeGrafter"/>
</dbReference>
<name>A0A8H5VS21_9HYPO</name>
<dbReference type="SUPFAM" id="SSF49899">
    <property type="entry name" value="Concanavalin A-like lectins/glucanases"/>
    <property type="match status" value="1"/>
</dbReference>
<evidence type="ECO:0000259" key="8">
    <source>
        <dbReference type="PROSITE" id="PS50850"/>
    </source>
</evidence>
<proteinExistence type="inferred from homology"/>
<comment type="subcellular location">
    <subcellularLocation>
        <location evidence="1">Membrane</location>
        <topology evidence="1">Multi-pass membrane protein</topology>
    </subcellularLocation>
</comment>
<accession>A0A8H5VS21</accession>
<keyword evidence="10" id="KW-1185">Reference proteome</keyword>
<reference evidence="9 10" key="1">
    <citation type="submission" date="2020-05" db="EMBL/GenBank/DDBJ databases">
        <title>Identification and distribution of gene clusters putatively required for synthesis of sphingolipid metabolism inhibitors in phylogenetically diverse species of the filamentous fungus Fusarium.</title>
        <authorList>
            <person name="Kim H.-S."/>
            <person name="Busman M."/>
            <person name="Brown D.W."/>
            <person name="Divon H."/>
            <person name="Uhlig S."/>
            <person name="Proctor R.H."/>
        </authorList>
    </citation>
    <scope>NUCLEOTIDE SEQUENCE [LARGE SCALE GENOMIC DNA]</scope>
    <source>
        <strain evidence="9 10">NRRL 66243</strain>
    </source>
</reference>
<dbReference type="PANTHER" id="PTHR48022">
    <property type="entry name" value="PLASTIDIC GLUCOSE TRANSPORTER 4"/>
    <property type="match status" value="1"/>
</dbReference>
<keyword evidence="6 7" id="KW-0472">Membrane</keyword>
<dbReference type="RefSeq" id="XP_037205404.1">
    <property type="nucleotide sequence ID" value="XM_037354253.1"/>
</dbReference>
<dbReference type="InterPro" id="IPR050360">
    <property type="entry name" value="MFS_Sugar_Transporters"/>
</dbReference>
<protein>
    <recommendedName>
        <fullName evidence="8">Major facilitator superfamily (MFS) profile domain-containing protein</fullName>
    </recommendedName>
</protein>
<dbReference type="Proteomes" id="UP000530670">
    <property type="component" value="Unassembled WGS sequence"/>
</dbReference>
<comment type="caution">
    <text evidence="9">The sequence shown here is derived from an EMBL/GenBank/DDBJ whole genome shotgun (WGS) entry which is preliminary data.</text>
</comment>
<comment type="similarity">
    <text evidence="2">Belongs to the major facilitator superfamily. Sugar transporter (TC 2.A.1.1) family.</text>
</comment>
<evidence type="ECO:0000256" key="4">
    <source>
        <dbReference type="ARBA" id="ARBA00022692"/>
    </source>
</evidence>
<evidence type="ECO:0000256" key="6">
    <source>
        <dbReference type="ARBA" id="ARBA00023136"/>
    </source>
</evidence>
<feature type="transmembrane region" description="Helical" evidence="7">
    <location>
        <begin position="872"/>
        <end position="890"/>
    </location>
</feature>
<dbReference type="InterPro" id="IPR046540">
    <property type="entry name" value="DMFA2_C"/>
</dbReference>
<evidence type="ECO:0000256" key="5">
    <source>
        <dbReference type="ARBA" id="ARBA00022989"/>
    </source>
</evidence>
<dbReference type="EMBL" id="JAAQRI010000153">
    <property type="protein sequence ID" value="KAF5632418.1"/>
    <property type="molecule type" value="Genomic_DNA"/>
</dbReference>
<dbReference type="Gene3D" id="1.20.1250.20">
    <property type="entry name" value="MFS general substrate transporter like domains"/>
    <property type="match status" value="1"/>
</dbReference>
<feature type="transmembrane region" description="Helical" evidence="7">
    <location>
        <begin position="896"/>
        <end position="917"/>
    </location>
</feature>
<evidence type="ECO:0000256" key="1">
    <source>
        <dbReference type="ARBA" id="ARBA00004141"/>
    </source>
</evidence>
<feature type="transmembrane region" description="Helical" evidence="7">
    <location>
        <begin position="1029"/>
        <end position="1047"/>
    </location>
</feature>
<dbReference type="AlphaFoldDB" id="A0A8H5VS21"/>
<feature type="transmembrane region" description="Helical" evidence="7">
    <location>
        <begin position="1157"/>
        <end position="1176"/>
    </location>
</feature>
<dbReference type="InterPro" id="IPR020846">
    <property type="entry name" value="MFS_dom"/>
</dbReference>
<sequence>MHKTEKTDMGTQAVPPDGYPAEITGYIDPWIASPGNSVEVKISSTERKLKYRVVRLIHGPQGSDTSGMKQEAVNAIPSGTCRGRYQIAHPGSYAIINQRDYNITPDTGLEFTFYFQPHLVEAKHYQTLISTLDVEAKTGYAVVLTDQGLLEFWVGTGDLVEVVPTHFKPELQQWVKVTFTIQGSLLNFSIFPHPFFASIPQSPVMGSSRIGQDIHLSTPSSLVFAASFALSPDQASHIPTNFFNGRLDSLVMKSSCKVAEWDFSLEMSTDKIIDVSGNGAHGRLVNCPTRAVTGHDWDGLESDWTKAKYGYGAIHFHEDDLDDASWGTDFAIQLPDTLRSGVYAVELEAVNGAAKDSIPFFIRPTAATSQALGPEIVYVLSTFTYLAYANEHVYDRGHIKDRVSTRYKVIPDTHAEKTVRRNDLGLSTYDIHNDRSGVIYSTAKRPIMNMRPDYISWNLHRPRGLSADLLMLEFLERSGNPYDVVCDHDLHTHGYSSISRYGTIITGSHPEYHTTESLKAYMDFIKSGGNVMYLGGNGFYWSCATTSENIHRVEIRRGGEGVRPFTCAGGDRVFSSNGQSGLLWRSRGLPSNAFLGVGSCAAGPGPGVPYKRTEASKESKFTWMFDGIQQDELLGEYGFGGGASGDEIDKCDYEVGSPAGTIILATSTGHSEEFAMFPEDVIIPFKNVLGTQTREVRSDMTYYETSGGGAVFSVGSMNWLCSLGWNRFDNNVALITGNVLREFVRRQSSYGVCRSMVNGLNILPVYAGYFKLNETTMGVSTAAIFIGGCLATPCSGIFCDRMGRRPAIFWGSIIAITGMALQGVAQNLAMFVIARILIGFGAAIANISSGTYLSETFPSLWRSWGVSMLNNFYYIGALIIAVVTLATSSWDSTWAWRTPSITQTVFSLLCILILPFIPESPRWLIHHDQSEAARLSAALVVSNGDIEDPVANSLYEKIVQGSKLVDSKNPNTAFWSIMKDAVARRRLLIGASVGVFSSISGNLIATFYLGTALETAGVTETKSQLKANIALNAWCFPCAIVGTQVISQWGRKSTAAVTEALLVICLVLIGILSKLYADDPGNASTGLVYANVAIMFLFQGIYSIAWTPLFTVYPPEIASFSMRAHTVGLSQLALNILSVIFVLIMPTAFRNIGWKLYIINASWDVLVVVFILYFWVETKGKTLEEINILFEKKASRVPPPTETRQLDTTTAMPTVAQLSHASHERMA</sequence>
<feature type="transmembrane region" description="Helical" evidence="7">
    <location>
        <begin position="807"/>
        <end position="825"/>
    </location>
</feature>
<dbReference type="InterPro" id="IPR013320">
    <property type="entry name" value="ConA-like_dom_sf"/>
</dbReference>
<keyword evidence="4 7" id="KW-0812">Transmembrane</keyword>
<feature type="transmembrane region" description="Helical" evidence="7">
    <location>
        <begin position="1088"/>
        <end position="1112"/>
    </location>
</feature>
<dbReference type="SUPFAM" id="SSF103473">
    <property type="entry name" value="MFS general substrate transporter"/>
    <property type="match status" value="1"/>
</dbReference>
<evidence type="ECO:0000256" key="2">
    <source>
        <dbReference type="ARBA" id="ARBA00010992"/>
    </source>
</evidence>
<feature type="domain" description="Major facilitator superfamily (MFS) profile" evidence="8">
    <location>
        <begin position="734"/>
        <end position="1179"/>
    </location>
</feature>
<feature type="transmembrane region" description="Helical" evidence="7">
    <location>
        <begin position="777"/>
        <end position="798"/>
    </location>
</feature>
<feature type="transmembrane region" description="Helical" evidence="7">
    <location>
        <begin position="1054"/>
        <end position="1076"/>
    </location>
</feature>